<proteinExistence type="predicted"/>
<dbReference type="Proteomes" id="UP000070257">
    <property type="component" value="Unassembled WGS sequence"/>
</dbReference>
<organism evidence="2 3">
    <name type="scientific">candidate division MSBL1 archaeon SCGC-AAA259J03</name>
    <dbReference type="NCBI Taxonomy" id="1698269"/>
    <lineage>
        <taxon>Archaea</taxon>
        <taxon>Methanobacteriati</taxon>
        <taxon>Methanobacteriota</taxon>
        <taxon>candidate division MSBL1</taxon>
    </lineage>
</organism>
<accession>A0A656YX84</accession>
<comment type="caution">
    <text evidence="2">The sequence shown here is derived from an EMBL/GenBank/DDBJ whole genome shotgun (WGS) entry which is preliminary data.</text>
</comment>
<sequence>MRRGWEGRRNRRPGEGAGEGALELCPNLEERVGRGRGQPFTWRGIQERMDELQEVEEATNWSFDEERNSVIRRMENRVV</sequence>
<dbReference type="AlphaFoldDB" id="A0A656YX84"/>
<name>A0A656YX84_9EURY</name>
<evidence type="ECO:0000313" key="3">
    <source>
        <dbReference type="Proteomes" id="UP000070257"/>
    </source>
</evidence>
<keyword evidence="3" id="KW-1185">Reference proteome</keyword>
<dbReference type="EMBL" id="LHXT01000070">
    <property type="protein sequence ID" value="KXA97014.1"/>
    <property type="molecule type" value="Genomic_DNA"/>
</dbReference>
<gene>
    <name evidence="2" type="ORF">AKJ39_03810</name>
</gene>
<feature type="region of interest" description="Disordered" evidence="1">
    <location>
        <begin position="1"/>
        <end position="22"/>
    </location>
</feature>
<protein>
    <submittedName>
        <fullName evidence="2">Uncharacterized protein</fullName>
    </submittedName>
</protein>
<evidence type="ECO:0000313" key="2">
    <source>
        <dbReference type="EMBL" id="KXA97014.1"/>
    </source>
</evidence>
<evidence type="ECO:0000256" key="1">
    <source>
        <dbReference type="SAM" id="MobiDB-lite"/>
    </source>
</evidence>
<feature type="compositionally biased region" description="Basic and acidic residues" evidence="1">
    <location>
        <begin position="1"/>
        <end position="14"/>
    </location>
</feature>
<reference evidence="2 3" key="1">
    <citation type="journal article" date="2016" name="Sci. Rep.">
        <title>Metabolic traits of an uncultured archaeal lineage -MSBL1- from brine pools of the Red Sea.</title>
        <authorList>
            <person name="Mwirichia R."/>
            <person name="Alam I."/>
            <person name="Rashid M."/>
            <person name="Vinu M."/>
            <person name="Ba-Alawi W."/>
            <person name="Anthony Kamau A."/>
            <person name="Kamanda Ngugi D."/>
            <person name="Goker M."/>
            <person name="Klenk H.P."/>
            <person name="Bajic V."/>
            <person name="Stingl U."/>
        </authorList>
    </citation>
    <scope>NUCLEOTIDE SEQUENCE [LARGE SCALE GENOMIC DNA]</scope>
    <source>
        <strain evidence="2">SCGC-AAA259J03</strain>
    </source>
</reference>